<protein>
    <recommendedName>
        <fullName evidence="14">Protein kinase domain-containing protein</fullName>
    </recommendedName>
</protein>
<dbReference type="InterPro" id="IPR036322">
    <property type="entry name" value="WD40_repeat_dom_sf"/>
</dbReference>
<feature type="repeat" description="WD" evidence="11">
    <location>
        <begin position="108"/>
        <end position="149"/>
    </location>
</feature>
<keyword evidence="4" id="KW-0132">Cell division</keyword>
<dbReference type="InterPro" id="IPR006594">
    <property type="entry name" value="LisH"/>
</dbReference>
<evidence type="ECO:0000313" key="15">
    <source>
        <dbReference type="EMBL" id="TPX74258.1"/>
    </source>
</evidence>
<dbReference type="Gene3D" id="1.10.510.10">
    <property type="entry name" value="Transferase(Phosphotransferase) domain 1"/>
    <property type="match status" value="1"/>
</dbReference>
<dbReference type="PROSITE" id="PS00678">
    <property type="entry name" value="WD_REPEATS_1"/>
    <property type="match status" value="1"/>
</dbReference>
<keyword evidence="6" id="KW-0677">Repeat</keyword>
<dbReference type="PROSITE" id="PS50011">
    <property type="entry name" value="PROTEIN_KINASE_DOM"/>
    <property type="match status" value="1"/>
</dbReference>
<keyword evidence="12" id="KW-0547">Nucleotide-binding</keyword>
<feature type="compositionally biased region" description="Low complexity" evidence="13">
    <location>
        <begin position="364"/>
        <end position="381"/>
    </location>
</feature>
<dbReference type="SUPFAM" id="SSF56112">
    <property type="entry name" value="Protein kinase-like (PK-like)"/>
    <property type="match status" value="1"/>
</dbReference>
<feature type="region of interest" description="Disordered" evidence="13">
    <location>
        <begin position="420"/>
        <end position="497"/>
    </location>
</feature>
<dbReference type="PROSITE" id="PS00107">
    <property type="entry name" value="PROTEIN_KINASE_ATP"/>
    <property type="match status" value="1"/>
</dbReference>
<feature type="compositionally biased region" description="Polar residues" evidence="13">
    <location>
        <begin position="451"/>
        <end position="474"/>
    </location>
</feature>
<evidence type="ECO:0000256" key="9">
    <source>
        <dbReference type="ARBA" id="ARBA00023212"/>
    </source>
</evidence>
<dbReference type="Pfam" id="PF00069">
    <property type="entry name" value="Pkinase"/>
    <property type="match status" value="1"/>
</dbReference>
<evidence type="ECO:0000256" key="10">
    <source>
        <dbReference type="ARBA" id="ARBA00023306"/>
    </source>
</evidence>
<feature type="region of interest" description="Disordered" evidence="13">
    <location>
        <begin position="364"/>
        <end position="406"/>
    </location>
</feature>
<dbReference type="InterPro" id="IPR056795">
    <property type="entry name" value="PAC1-like_LisH-like_dom"/>
</dbReference>
<dbReference type="Pfam" id="PF00400">
    <property type="entry name" value="WD40"/>
    <property type="match status" value="3"/>
</dbReference>
<dbReference type="EMBL" id="QEAP01000135">
    <property type="protein sequence ID" value="TPX74258.1"/>
    <property type="molecule type" value="Genomic_DNA"/>
</dbReference>
<keyword evidence="3 11" id="KW-0853">WD repeat</keyword>
<evidence type="ECO:0000256" key="8">
    <source>
        <dbReference type="ARBA" id="ARBA00023054"/>
    </source>
</evidence>
<dbReference type="PROSITE" id="PS50896">
    <property type="entry name" value="LISH"/>
    <property type="match status" value="1"/>
</dbReference>
<dbReference type="InterPro" id="IPR001680">
    <property type="entry name" value="WD40_rpt"/>
</dbReference>
<keyword evidence="10" id="KW-0131">Cell cycle</keyword>
<dbReference type="Proteomes" id="UP000320333">
    <property type="component" value="Unassembled WGS sequence"/>
</dbReference>
<dbReference type="GO" id="GO:0004672">
    <property type="term" value="F:protein kinase activity"/>
    <property type="evidence" value="ECO:0007669"/>
    <property type="project" value="InterPro"/>
</dbReference>
<keyword evidence="5" id="KW-0493">Microtubule</keyword>
<reference evidence="15 16" key="1">
    <citation type="journal article" date="2019" name="Sci. Rep.">
        <title>Comparative genomics of chytrid fungi reveal insights into the obligate biotrophic and pathogenic lifestyle of Synchytrium endobioticum.</title>
        <authorList>
            <person name="van de Vossenberg B.T.L.H."/>
            <person name="Warris S."/>
            <person name="Nguyen H.D.T."/>
            <person name="van Gent-Pelzer M.P.E."/>
            <person name="Joly D.L."/>
            <person name="van de Geest H.C."/>
            <person name="Bonants P.J.M."/>
            <person name="Smith D.S."/>
            <person name="Levesque C.A."/>
            <person name="van der Lee T.A.J."/>
        </authorList>
    </citation>
    <scope>NUCLEOTIDE SEQUENCE [LARGE SCALE GENOMIC DNA]</scope>
    <source>
        <strain evidence="15 16">CBS 675.73</strain>
    </source>
</reference>
<dbReference type="InterPro" id="IPR017441">
    <property type="entry name" value="Protein_kinase_ATP_BS"/>
</dbReference>
<comment type="caution">
    <text evidence="15">The sequence shown here is derived from an EMBL/GenBank/DDBJ whole genome shotgun (WGS) entry which is preliminary data.</text>
</comment>
<dbReference type="SMART" id="SM00320">
    <property type="entry name" value="WD40"/>
    <property type="match status" value="3"/>
</dbReference>
<dbReference type="GO" id="GO:0005524">
    <property type="term" value="F:ATP binding"/>
    <property type="evidence" value="ECO:0007669"/>
    <property type="project" value="UniProtKB-UniRule"/>
</dbReference>
<accession>A0A507FG35</accession>
<evidence type="ECO:0000256" key="6">
    <source>
        <dbReference type="ARBA" id="ARBA00022737"/>
    </source>
</evidence>
<dbReference type="Gene3D" id="1.20.960.30">
    <property type="match status" value="1"/>
</dbReference>
<dbReference type="PANTHER" id="PTHR11909">
    <property type="entry name" value="CASEIN KINASE-RELATED"/>
    <property type="match status" value="1"/>
</dbReference>
<evidence type="ECO:0000256" key="2">
    <source>
        <dbReference type="ARBA" id="ARBA00022490"/>
    </source>
</evidence>
<feature type="compositionally biased region" description="Pro residues" evidence="13">
    <location>
        <begin position="261"/>
        <end position="271"/>
    </location>
</feature>
<evidence type="ECO:0000256" key="13">
    <source>
        <dbReference type="SAM" id="MobiDB-lite"/>
    </source>
</evidence>
<dbReference type="InterPro" id="IPR050235">
    <property type="entry name" value="CK1_Ser-Thr_kinase"/>
</dbReference>
<dbReference type="AlphaFoldDB" id="A0A507FG35"/>
<keyword evidence="9" id="KW-0206">Cytoskeleton</keyword>
<name>A0A507FG35_9FUNG</name>
<keyword evidence="16" id="KW-1185">Reference proteome</keyword>
<dbReference type="InterPro" id="IPR020472">
    <property type="entry name" value="WD40_PAC1"/>
</dbReference>
<feature type="compositionally biased region" description="Basic and acidic residues" evidence="13">
    <location>
        <begin position="286"/>
        <end position="302"/>
    </location>
</feature>
<evidence type="ECO:0000256" key="1">
    <source>
        <dbReference type="ARBA" id="ARBA00022448"/>
    </source>
</evidence>
<keyword evidence="8" id="KW-0175">Coiled coil</keyword>
<keyword evidence="7" id="KW-0498">Mitosis</keyword>
<dbReference type="SMART" id="SM00667">
    <property type="entry name" value="LisH"/>
    <property type="match status" value="1"/>
</dbReference>
<dbReference type="CDD" id="cd14016">
    <property type="entry name" value="STKc_CK1"/>
    <property type="match status" value="1"/>
</dbReference>
<evidence type="ECO:0000256" key="3">
    <source>
        <dbReference type="ARBA" id="ARBA00022574"/>
    </source>
</evidence>
<feature type="domain" description="Protein kinase" evidence="14">
    <location>
        <begin position="649"/>
        <end position="924"/>
    </location>
</feature>
<organism evidence="15 16">
    <name type="scientific">Chytriomyces confervae</name>
    <dbReference type="NCBI Taxonomy" id="246404"/>
    <lineage>
        <taxon>Eukaryota</taxon>
        <taxon>Fungi</taxon>
        <taxon>Fungi incertae sedis</taxon>
        <taxon>Chytridiomycota</taxon>
        <taxon>Chytridiomycota incertae sedis</taxon>
        <taxon>Chytridiomycetes</taxon>
        <taxon>Chytridiales</taxon>
        <taxon>Chytriomycetaceae</taxon>
        <taxon>Chytriomyces</taxon>
    </lineage>
</organism>
<dbReference type="InterPro" id="IPR019775">
    <property type="entry name" value="WD40_repeat_CS"/>
</dbReference>
<evidence type="ECO:0000256" key="5">
    <source>
        <dbReference type="ARBA" id="ARBA00022701"/>
    </source>
</evidence>
<evidence type="ECO:0000259" key="14">
    <source>
        <dbReference type="PROSITE" id="PS50011"/>
    </source>
</evidence>
<dbReference type="InterPro" id="IPR011009">
    <property type="entry name" value="Kinase-like_dom_sf"/>
</dbReference>
<dbReference type="InterPro" id="IPR037190">
    <property type="entry name" value="LIS1_N"/>
</dbReference>
<evidence type="ECO:0000256" key="4">
    <source>
        <dbReference type="ARBA" id="ARBA00022618"/>
    </source>
</evidence>
<dbReference type="PROSITE" id="PS50082">
    <property type="entry name" value="WD_REPEATS_2"/>
    <property type="match status" value="3"/>
</dbReference>
<evidence type="ECO:0000256" key="12">
    <source>
        <dbReference type="PROSITE-ProRule" id="PRU10141"/>
    </source>
</evidence>
<dbReference type="SUPFAM" id="SSF109925">
    <property type="entry name" value="Lissencephaly-1 protein (Lis-1, PAF-AH alpha) N-terminal domain"/>
    <property type="match status" value="1"/>
</dbReference>
<feature type="binding site" evidence="12">
    <location>
        <position position="678"/>
    </location>
    <ligand>
        <name>ATP</name>
        <dbReference type="ChEBI" id="CHEBI:30616"/>
    </ligand>
</feature>
<evidence type="ECO:0000313" key="16">
    <source>
        <dbReference type="Proteomes" id="UP000320333"/>
    </source>
</evidence>
<dbReference type="PROSITE" id="PS50294">
    <property type="entry name" value="WD_REPEATS_REGION"/>
    <property type="match status" value="3"/>
</dbReference>
<dbReference type="OrthoDB" id="5979581at2759"/>
<feature type="region of interest" description="Disordered" evidence="13">
    <location>
        <begin position="250"/>
        <end position="329"/>
    </location>
</feature>
<dbReference type="InterPro" id="IPR015943">
    <property type="entry name" value="WD40/YVTN_repeat-like_dom_sf"/>
</dbReference>
<evidence type="ECO:0000256" key="11">
    <source>
        <dbReference type="PROSITE-ProRule" id="PRU00221"/>
    </source>
</evidence>
<keyword evidence="2" id="KW-0963">Cytoplasm</keyword>
<sequence length="953" mass="104478">MSTAAAGTPTLTEKQKEELNLSILDYLHTNGLIAAFEALRKETALVQFVADGKQKYSGLIEKKWTSVLRLSKKVKDLEDKLATLEASIPSKKPLTLDFIPSETATFTLTAHRGPIAGMVFHPLYSILATASEDASIKIFDFETGECERTLKGHTKAVNSVAFDFEERGSQLLASASSDLSIKIWDTASDYKYVTTGDVLNKLQGHSHKGHDNWVRSTAFHPNGKYLFTTGDDKTLRVWDLSKGRDIQKPMTPIKTYEKPLELPPPPPPPKPVSFLSAAIQQTQQKEQIKHQDNGPTREREQTDEWAVTSEPGAGIGLGLTPQDGDEKGAGKKEYFKKLATSKAPLRWTPDLNPISTATTFASQNQSNLNPNLNNRNMNSNSYGGGGYPNPSSPNPPLSPQHRHLHANTSSAANSIPASMYRRPSRSVSANTIAHPSSNSQSAAAWSNSTNVSSKQSTTPFYSPSVPKSNLNNSYVAAESGWPGSPSQQQQQQHGVGSFMSRSYASINNYQPSSSWIANGWGAVVPGTSVDDRGAFFGTTPGNDPEWRISNTPIHHDMHNTSDWRNSTHAGGDSVTPVASYTMPSAEWAVHIPSHQSVHNDAFNTQMSHLAIADSLPAAAPPHPDVAGGGGGQQQQEDMEPFDYVGNGRWKVSDMIGAGSFGQVFAAVDVQSGVHVAIKRELRASRRTQLPHEYAVYQLLKPYDGFPRIYYMGTEGEYNILVMERLGPSLKTLLKESPAEKIPLRTIVQMAPQMIRRLQSVHDAGVIFRDIKPDQFCIGRYNSDLSDRPTAYLIDFGLATAYRDAQGRHVKNPKPIKNMPKTGTARYASLNVHKGKHHSRRDDLESLGYMLVEAAKGPLPWTGIRAVTSTDGWRKIGICKDDLLIAELCDGLPVEFANVIEHARELRFAEDPDYMGLISGFVSLLMRLDEEDASGAVGGLQWRIEVPDDGYGHS</sequence>
<dbReference type="SMART" id="SM00220">
    <property type="entry name" value="S_TKc"/>
    <property type="match status" value="1"/>
</dbReference>
<dbReference type="SUPFAM" id="SSF50978">
    <property type="entry name" value="WD40 repeat-like"/>
    <property type="match status" value="1"/>
</dbReference>
<evidence type="ECO:0000256" key="7">
    <source>
        <dbReference type="ARBA" id="ARBA00022776"/>
    </source>
</evidence>
<keyword evidence="1" id="KW-0813">Transport</keyword>
<dbReference type="PRINTS" id="PR00320">
    <property type="entry name" value="GPROTEINBRPT"/>
</dbReference>
<gene>
    <name evidence="15" type="ORF">CcCBS67573_g04474</name>
</gene>
<dbReference type="GO" id="GO:0051301">
    <property type="term" value="P:cell division"/>
    <property type="evidence" value="ECO:0007669"/>
    <property type="project" value="UniProtKB-KW"/>
</dbReference>
<dbReference type="FunFam" id="1.20.960.30:FF:000002">
    <property type="entry name" value="Platelet-activating factor acetylhydrolase ib"/>
    <property type="match status" value="1"/>
</dbReference>
<feature type="repeat" description="WD" evidence="11">
    <location>
        <begin position="207"/>
        <end position="248"/>
    </location>
</feature>
<proteinExistence type="predicted"/>
<dbReference type="InterPro" id="IPR000719">
    <property type="entry name" value="Prot_kinase_dom"/>
</dbReference>
<keyword evidence="12" id="KW-0067">ATP-binding</keyword>
<feature type="repeat" description="WD" evidence="11">
    <location>
        <begin position="150"/>
        <end position="194"/>
    </location>
</feature>
<dbReference type="Pfam" id="PF24951">
    <property type="entry name" value="LisH_PAC1"/>
    <property type="match status" value="1"/>
</dbReference>
<dbReference type="GO" id="GO:0005874">
    <property type="term" value="C:microtubule"/>
    <property type="evidence" value="ECO:0007669"/>
    <property type="project" value="UniProtKB-KW"/>
</dbReference>
<feature type="compositionally biased region" description="Low complexity" evidence="13">
    <location>
        <begin position="436"/>
        <end position="450"/>
    </location>
</feature>
<feature type="compositionally biased region" description="Polar residues" evidence="13">
    <location>
        <begin position="425"/>
        <end position="435"/>
    </location>
</feature>
<dbReference type="Gene3D" id="2.130.10.10">
    <property type="entry name" value="YVTN repeat-like/Quinoprotein amine dehydrogenase"/>
    <property type="match status" value="1"/>
</dbReference>